<proteinExistence type="inferred from homology"/>
<evidence type="ECO:0000256" key="7">
    <source>
        <dbReference type="ARBA" id="ARBA00023160"/>
    </source>
</evidence>
<evidence type="ECO:0000256" key="1">
    <source>
        <dbReference type="ARBA" id="ARBA00022516"/>
    </source>
</evidence>
<keyword evidence="1 8" id="KW-0444">Lipid biosynthesis</keyword>
<evidence type="ECO:0000256" key="6">
    <source>
        <dbReference type="ARBA" id="ARBA00023098"/>
    </source>
</evidence>
<keyword evidence="4 8" id="KW-0276">Fatty acid metabolism</keyword>
<organism evidence="10 11">
    <name type="scientific">Marinomonas arctica</name>
    <dbReference type="NCBI Taxonomy" id="383750"/>
    <lineage>
        <taxon>Bacteria</taxon>
        <taxon>Pseudomonadati</taxon>
        <taxon>Pseudomonadota</taxon>
        <taxon>Gammaproteobacteria</taxon>
        <taxon>Oceanospirillales</taxon>
        <taxon>Oceanospirillaceae</taxon>
        <taxon>Marinomonas</taxon>
    </lineage>
</organism>
<dbReference type="InterPro" id="IPR037143">
    <property type="entry name" value="4-PPantetheinyl_Trfase_dom_sf"/>
</dbReference>
<dbReference type="KEGG" id="mard:IBG28_05040"/>
<comment type="subcellular location">
    <subcellularLocation>
        <location evidence="8">Cytoplasm</location>
    </subcellularLocation>
</comment>
<comment type="similarity">
    <text evidence="8">Belongs to the P-Pant transferase superfamily. AcpS family.</text>
</comment>
<evidence type="ECO:0000313" key="11">
    <source>
        <dbReference type="Proteomes" id="UP000516370"/>
    </source>
</evidence>
<keyword evidence="5 8" id="KW-0460">Magnesium</keyword>
<sequence>MIIGVGTDLVEIARIAQSIERLGERFIDRILTAAEKQRWLEIRNVDKANAYVAKRFAAKEAAVKALGTGIGSGVSFQHFSVSNLPSGQPILMVDESITARYDFPVAWHLSLTDEKVYAQAFVVLESNVSGSPIEAKE</sequence>
<keyword evidence="11" id="KW-1185">Reference proteome</keyword>
<dbReference type="Gene3D" id="3.90.470.20">
    <property type="entry name" value="4'-phosphopantetheinyl transferase domain"/>
    <property type="match status" value="1"/>
</dbReference>
<keyword evidence="6 8" id="KW-0443">Lipid metabolism</keyword>
<evidence type="ECO:0000256" key="3">
    <source>
        <dbReference type="ARBA" id="ARBA00022723"/>
    </source>
</evidence>
<dbReference type="InterPro" id="IPR004568">
    <property type="entry name" value="Ppantetheine-prot_Trfase_dom"/>
</dbReference>
<dbReference type="RefSeq" id="WP_111608045.1">
    <property type="nucleotide sequence ID" value="NZ_BMLJ01000016.1"/>
</dbReference>
<dbReference type="HAMAP" id="MF_00101">
    <property type="entry name" value="AcpS"/>
    <property type="match status" value="1"/>
</dbReference>
<feature type="binding site" evidence="8">
    <location>
        <position position="60"/>
    </location>
    <ligand>
        <name>Mg(2+)</name>
        <dbReference type="ChEBI" id="CHEBI:18420"/>
    </ligand>
</feature>
<name>A0A7H1J940_9GAMM</name>
<dbReference type="AlphaFoldDB" id="A0A7H1J940"/>
<dbReference type="InterPro" id="IPR002582">
    <property type="entry name" value="ACPS"/>
</dbReference>
<comment type="catalytic activity">
    <reaction evidence="8">
        <text>apo-[ACP] + CoA = holo-[ACP] + adenosine 3',5'-bisphosphate + H(+)</text>
        <dbReference type="Rhea" id="RHEA:12068"/>
        <dbReference type="Rhea" id="RHEA-COMP:9685"/>
        <dbReference type="Rhea" id="RHEA-COMP:9690"/>
        <dbReference type="ChEBI" id="CHEBI:15378"/>
        <dbReference type="ChEBI" id="CHEBI:29999"/>
        <dbReference type="ChEBI" id="CHEBI:57287"/>
        <dbReference type="ChEBI" id="CHEBI:58343"/>
        <dbReference type="ChEBI" id="CHEBI:64479"/>
        <dbReference type="EC" id="2.7.8.7"/>
    </reaction>
</comment>
<dbReference type="Pfam" id="PF01648">
    <property type="entry name" value="ACPS"/>
    <property type="match status" value="1"/>
</dbReference>
<dbReference type="GO" id="GO:0005737">
    <property type="term" value="C:cytoplasm"/>
    <property type="evidence" value="ECO:0007669"/>
    <property type="project" value="UniProtKB-SubCell"/>
</dbReference>
<feature type="domain" description="4'-phosphopantetheinyl transferase" evidence="9">
    <location>
        <begin position="4"/>
        <end position="111"/>
    </location>
</feature>
<evidence type="ECO:0000256" key="8">
    <source>
        <dbReference type="HAMAP-Rule" id="MF_00101"/>
    </source>
</evidence>
<dbReference type="OrthoDB" id="517356at2"/>
<evidence type="ECO:0000256" key="2">
    <source>
        <dbReference type="ARBA" id="ARBA00022679"/>
    </source>
</evidence>
<dbReference type="NCBIfam" id="TIGR00516">
    <property type="entry name" value="acpS"/>
    <property type="match status" value="1"/>
</dbReference>
<protein>
    <recommendedName>
        <fullName evidence="8">Holo-[acyl-carrier-protein] synthase</fullName>
        <shortName evidence="8">Holo-ACP synthase</shortName>
        <ecNumber evidence="8">2.7.8.7</ecNumber>
    </recommendedName>
    <alternativeName>
        <fullName evidence="8">4'-phosphopantetheinyl transferase AcpS</fullName>
    </alternativeName>
</protein>
<evidence type="ECO:0000313" key="10">
    <source>
        <dbReference type="EMBL" id="QNT07006.1"/>
    </source>
</evidence>
<accession>A0A7H1J940</accession>
<dbReference type="EC" id="2.7.8.7" evidence="8"/>
<keyword evidence="3 8" id="KW-0479">Metal-binding</keyword>
<dbReference type="GO" id="GO:0008897">
    <property type="term" value="F:holo-[acyl-carrier-protein] synthase activity"/>
    <property type="evidence" value="ECO:0007669"/>
    <property type="project" value="UniProtKB-UniRule"/>
</dbReference>
<reference evidence="10 11" key="1">
    <citation type="submission" date="2020-09" db="EMBL/GenBank/DDBJ databases">
        <title>Complete genome sequence of an Arctic sea ice bacterium Marinomonas arctica BSI20414.</title>
        <authorList>
            <person name="Liao L."/>
            <person name="Chen B."/>
        </authorList>
    </citation>
    <scope>NUCLEOTIDE SEQUENCE [LARGE SCALE GENOMIC DNA]</scope>
    <source>
        <strain evidence="10 11">BSI20414</strain>
    </source>
</reference>
<feature type="binding site" evidence="8">
    <location>
        <position position="8"/>
    </location>
    <ligand>
        <name>Mg(2+)</name>
        <dbReference type="ChEBI" id="CHEBI:18420"/>
    </ligand>
</feature>
<evidence type="ECO:0000256" key="5">
    <source>
        <dbReference type="ARBA" id="ARBA00022842"/>
    </source>
</evidence>
<dbReference type="EMBL" id="CP061081">
    <property type="protein sequence ID" value="QNT07006.1"/>
    <property type="molecule type" value="Genomic_DNA"/>
</dbReference>
<dbReference type="GO" id="GO:0006633">
    <property type="term" value="P:fatty acid biosynthetic process"/>
    <property type="evidence" value="ECO:0007669"/>
    <property type="project" value="UniProtKB-UniRule"/>
</dbReference>
<keyword evidence="2 8" id="KW-0808">Transferase</keyword>
<comment type="function">
    <text evidence="8">Transfers the 4'-phosphopantetheine moiety from coenzyme A to a Ser of acyl-carrier-protein.</text>
</comment>
<dbReference type="InterPro" id="IPR008278">
    <property type="entry name" value="4-PPantetheinyl_Trfase_dom"/>
</dbReference>
<evidence type="ECO:0000259" key="9">
    <source>
        <dbReference type="Pfam" id="PF01648"/>
    </source>
</evidence>
<dbReference type="GO" id="GO:0000287">
    <property type="term" value="F:magnesium ion binding"/>
    <property type="evidence" value="ECO:0007669"/>
    <property type="project" value="UniProtKB-UniRule"/>
</dbReference>
<dbReference type="SUPFAM" id="SSF56214">
    <property type="entry name" value="4'-phosphopantetheinyl transferase"/>
    <property type="match status" value="1"/>
</dbReference>
<keyword evidence="8" id="KW-0963">Cytoplasm</keyword>
<evidence type="ECO:0000256" key="4">
    <source>
        <dbReference type="ARBA" id="ARBA00022832"/>
    </source>
</evidence>
<dbReference type="NCBIfam" id="TIGR00556">
    <property type="entry name" value="pantethn_trn"/>
    <property type="match status" value="1"/>
</dbReference>
<dbReference type="Proteomes" id="UP000516370">
    <property type="component" value="Chromosome"/>
</dbReference>
<gene>
    <name evidence="8" type="primary">acpS</name>
    <name evidence="10" type="ORF">IBG28_05040</name>
</gene>
<keyword evidence="7 8" id="KW-0275">Fatty acid biosynthesis</keyword>
<comment type="cofactor">
    <cofactor evidence="8">
        <name>Mg(2+)</name>
        <dbReference type="ChEBI" id="CHEBI:18420"/>
    </cofactor>
</comment>